<dbReference type="PANTHER" id="PTHR36558">
    <property type="entry name" value="GLR1098 PROTEIN"/>
    <property type="match status" value="1"/>
</dbReference>
<name>A0A6C0GQK8_9BACT</name>
<dbReference type="Proteomes" id="UP000480178">
    <property type="component" value="Chromosome"/>
</dbReference>
<keyword evidence="2" id="KW-0378">Hydrolase</keyword>
<sequence>METPAEASKSIIHFYSQEEYLEFERSLPKADKHEFLHGKIITMGGASLNHNTIFTNFFLAIGIKNQDKNYHLYSSDMRVHNPVNGSYFYPDISVIRGEPLLKDEVFDNLLNPCLIIEILSPGTEAYDRVDKFTAYQSILTLEEYVLVYSESMQVEYFRKETARQWQKTLFSNPSEQLILLREEVSIPLTDIYRNIKF</sequence>
<organism evidence="2 3">
    <name type="scientific">Rhodocytophaga rosea</name>
    <dbReference type="NCBI Taxonomy" id="2704465"/>
    <lineage>
        <taxon>Bacteria</taxon>
        <taxon>Pseudomonadati</taxon>
        <taxon>Bacteroidota</taxon>
        <taxon>Cytophagia</taxon>
        <taxon>Cytophagales</taxon>
        <taxon>Rhodocytophagaceae</taxon>
        <taxon>Rhodocytophaga</taxon>
    </lineage>
</organism>
<feature type="domain" description="Putative restriction endonuclease" evidence="1">
    <location>
        <begin position="18"/>
        <end position="179"/>
    </location>
</feature>
<protein>
    <submittedName>
        <fullName evidence="2">Uma2 family endonuclease</fullName>
    </submittedName>
</protein>
<dbReference type="PANTHER" id="PTHR36558:SF1">
    <property type="entry name" value="RESTRICTION ENDONUCLEASE DOMAIN-CONTAINING PROTEIN-RELATED"/>
    <property type="match status" value="1"/>
</dbReference>
<reference evidence="2 3" key="1">
    <citation type="submission" date="2020-01" db="EMBL/GenBank/DDBJ databases">
        <authorList>
            <person name="Kim M.K."/>
        </authorList>
    </citation>
    <scope>NUCLEOTIDE SEQUENCE [LARGE SCALE GENOMIC DNA]</scope>
    <source>
        <strain evidence="2 3">172606-1</strain>
    </source>
</reference>
<evidence type="ECO:0000259" key="1">
    <source>
        <dbReference type="Pfam" id="PF05685"/>
    </source>
</evidence>
<dbReference type="InterPro" id="IPR011335">
    <property type="entry name" value="Restrct_endonuc-II-like"/>
</dbReference>
<dbReference type="SUPFAM" id="SSF52980">
    <property type="entry name" value="Restriction endonuclease-like"/>
    <property type="match status" value="1"/>
</dbReference>
<evidence type="ECO:0000313" key="2">
    <source>
        <dbReference type="EMBL" id="QHT70144.1"/>
    </source>
</evidence>
<keyword evidence="2" id="KW-0540">Nuclease</keyword>
<gene>
    <name evidence="2" type="ORF">GXP67_27600</name>
</gene>
<keyword evidence="2" id="KW-0255">Endonuclease</keyword>
<evidence type="ECO:0000313" key="3">
    <source>
        <dbReference type="Proteomes" id="UP000480178"/>
    </source>
</evidence>
<dbReference type="AlphaFoldDB" id="A0A6C0GQK8"/>
<dbReference type="CDD" id="cd06260">
    <property type="entry name" value="DUF820-like"/>
    <property type="match status" value="1"/>
</dbReference>
<dbReference type="KEGG" id="rhoz:GXP67_27600"/>
<dbReference type="InterPro" id="IPR012296">
    <property type="entry name" value="Nuclease_put_TT1808"/>
</dbReference>
<dbReference type="RefSeq" id="WP_162446127.1">
    <property type="nucleotide sequence ID" value="NZ_CP048222.1"/>
</dbReference>
<accession>A0A6C0GQK8</accession>
<dbReference type="EMBL" id="CP048222">
    <property type="protein sequence ID" value="QHT70144.1"/>
    <property type="molecule type" value="Genomic_DNA"/>
</dbReference>
<keyword evidence="3" id="KW-1185">Reference proteome</keyword>
<dbReference type="GO" id="GO:0004519">
    <property type="term" value="F:endonuclease activity"/>
    <property type="evidence" value="ECO:0007669"/>
    <property type="project" value="UniProtKB-KW"/>
</dbReference>
<dbReference type="Pfam" id="PF05685">
    <property type="entry name" value="Uma2"/>
    <property type="match status" value="1"/>
</dbReference>
<dbReference type="Gene3D" id="3.90.1570.10">
    <property type="entry name" value="tt1808, chain A"/>
    <property type="match status" value="1"/>
</dbReference>
<dbReference type="InterPro" id="IPR008538">
    <property type="entry name" value="Uma2"/>
</dbReference>
<proteinExistence type="predicted"/>